<dbReference type="EMBL" id="MFJG01000025">
    <property type="protein sequence ID" value="OGG06126.1"/>
    <property type="molecule type" value="Genomic_DNA"/>
</dbReference>
<comment type="caution">
    <text evidence="2">The sequence shown here is derived from an EMBL/GenBank/DDBJ whole genome shotgun (WGS) entry which is preliminary data.</text>
</comment>
<accession>A0A1F5Z143</accession>
<feature type="transmembrane region" description="Helical" evidence="1">
    <location>
        <begin position="67"/>
        <end position="84"/>
    </location>
</feature>
<dbReference type="AlphaFoldDB" id="A0A1F5Z143"/>
<protein>
    <recommendedName>
        <fullName evidence="4">ABC-2 type transporter domain-containing protein</fullName>
    </recommendedName>
</protein>
<feature type="transmembrane region" description="Helical" evidence="1">
    <location>
        <begin position="171"/>
        <end position="191"/>
    </location>
</feature>
<feature type="transmembrane region" description="Helical" evidence="1">
    <location>
        <begin position="28"/>
        <end position="46"/>
    </location>
</feature>
<feature type="transmembrane region" description="Helical" evidence="1">
    <location>
        <begin position="118"/>
        <end position="135"/>
    </location>
</feature>
<name>A0A1F5Z143_9BACT</name>
<evidence type="ECO:0000256" key="1">
    <source>
        <dbReference type="SAM" id="Phobius"/>
    </source>
</evidence>
<dbReference type="InterPro" id="IPR010390">
    <property type="entry name" value="ABC-2_transporter-like"/>
</dbReference>
<gene>
    <name evidence="2" type="ORF">A2872_04105</name>
</gene>
<evidence type="ECO:0008006" key="4">
    <source>
        <dbReference type="Google" id="ProtNLM"/>
    </source>
</evidence>
<dbReference type="STRING" id="1798377.A2872_04105"/>
<feature type="transmembrane region" description="Helical" evidence="1">
    <location>
        <begin position="147"/>
        <end position="165"/>
    </location>
</feature>
<organism evidence="2 3">
    <name type="scientific">Candidatus Gottesmanbacteria bacterium RIFCSPHIGHO2_01_FULL_42_12</name>
    <dbReference type="NCBI Taxonomy" id="1798377"/>
    <lineage>
        <taxon>Bacteria</taxon>
        <taxon>Candidatus Gottesmaniibacteriota</taxon>
    </lineage>
</organism>
<proteinExistence type="predicted"/>
<keyword evidence="1" id="KW-1133">Transmembrane helix</keyword>
<dbReference type="PANTHER" id="PTHR36832">
    <property type="entry name" value="SLR1174 PROTEIN-RELATED"/>
    <property type="match status" value="1"/>
</dbReference>
<reference evidence="2 3" key="1">
    <citation type="journal article" date="2016" name="Nat. Commun.">
        <title>Thousands of microbial genomes shed light on interconnected biogeochemical processes in an aquifer system.</title>
        <authorList>
            <person name="Anantharaman K."/>
            <person name="Brown C.T."/>
            <person name="Hug L.A."/>
            <person name="Sharon I."/>
            <person name="Castelle C.J."/>
            <person name="Probst A.J."/>
            <person name="Thomas B.C."/>
            <person name="Singh A."/>
            <person name="Wilkins M.J."/>
            <person name="Karaoz U."/>
            <person name="Brodie E.L."/>
            <person name="Williams K.H."/>
            <person name="Hubbard S.S."/>
            <person name="Banfield J.F."/>
        </authorList>
    </citation>
    <scope>NUCLEOTIDE SEQUENCE [LARGE SCALE GENOMIC DNA]</scope>
</reference>
<feature type="transmembrane region" description="Helical" evidence="1">
    <location>
        <begin position="203"/>
        <end position="225"/>
    </location>
</feature>
<sequence>MWHNKGVKKYFTVFKISWSNGFVYRLNFLLWRLRSVIVILTVYFLWDAVFKGDQIIAGYTKDKILTYVFLTSVLTSLVFSNRSIDAAGEITDGRLSNYLLRPINYHLYWFSRDFADKFLNLVFSFIEIILLYFILQPPIFLQTNPVIIIQFISAVIGAIILNFMMGNFTSYLSFWTPGNAWGFWFLFLLFRDFLGGVMYPLDIFPRIVTSILNLLPFSYLLYFPANVYLGKITGGDFYFGVLIMTLWIVIVSFSIKKIWQRGIKSYEAIGR</sequence>
<dbReference type="Proteomes" id="UP000178681">
    <property type="component" value="Unassembled WGS sequence"/>
</dbReference>
<keyword evidence="1" id="KW-0472">Membrane</keyword>
<dbReference type="Pfam" id="PF06182">
    <property type="entry name" value="ABC2_membrane_6"/>
    <property type="match status" value="1"/>
</dbReference>
<evidence type="ECO:0000313" key="3">
    <source>
        <dbReference type="Proteomes" id="UP000178681"/>
    </source>
</evidence>
<dbReference type="PANTHER" id="PTHR36832:SF1">
    <property type="entry name" value="SLR1174 PROTEIN"/>
    <property type="match status" value="1"/>
</dbReference>
<feature type="transmembrane region" description="Helical" evidence="1">
    <location>
        <begin position="237"/>
        <end position="255"/>
    </location>
</feature>
<keyword evidence="1" id="KW-0812">Transmembrane</keyword>
<evidence type="ECO:0000313" key="2">
    <source>
        <dbReference type="EMBL" id="OGG06126.1"/>
    </source>
</evidence>